<dbReference type="GO" id="GO:0004553">
    <property type="term" value="F:hydrolase activity, hydrolyzing O-glycosyl compounds"/>
    <property type="evidence" value="ECO:0007669"/>
    <property type="project" value="InterPro"/>
</dbReference>
<dbReference type="PANTHER" id="PTHR23421">
    <property type="entry name" value="BETA-GALACTOSIDASE RELATED"/>
    <property type="match status" value="1"/>
</dbReference>
<reference evidence="4 5" key="1">
    <citation type="journal article" date="2023" name="Arcadia Sci">
        <title>De novo assembly of a long-read Amblyomma americanum tick genome.</title>
        <authorList>
            <person name="Chou S."/>
            <person name="Poskanzer K.E."/>
            <person name="Rollins M."/>
            <person name="Thuy-Boun P.S."/>
        </authorList>
    </citation>
    <scope>NUCLEOTIDE SEQUENCE [LARGE SCALE GENOMIC DNA]</scope>
    <source>
        <strain evidence="4">F_SG_1</strain>
        <tissue evidence="4">Salivary glands</tissue>
    </source>
</reference>
<comment type="caution">
    <text evidence="4">The sequence shown here is derived from an EMBL/GenBank/DDBJ whole genome shotgun (WGS) entry which is preliminary data.</text>
</comment>
<evidence type="ECO:0000313" key="4">
    <source>
        <dbReference type="EMBL" id="KAK8758307.1"/>
    </source>
</evidence>
<dbReference type="Gene3D" id="2.60.120.260">
    <property type="entry name" value="Galactose-binding domain-like"/>
    <property type="match status" value="1"/>
</dbReference>
<dbReference type="EMBL" id="JARKHS020034244">
    <property type="protein sequence ID" value="KAK8758307.1"/>
    <property type="molecule type" value="Genomic_DNA"/>
</dbReference>
<evidence type="ECO:0000256" key="2">
    <source>
        <dbReference type="ARBA" id="ARBA00023295"/>
    </source>
</evidence>
<keyword evidence="1" id="KW-0378">Hydrolase</keyword>
<keyword evidence="5" id="KW-1185">Reference proteome</keyword>
<feature type="domain" description="Beta-galactosidase galactose-binding" evidence="3">
    <location>
        <begin position="46"/>
        <end position="107"/>
    </location>
</feature>
<organism evidence="4 5">
    <name type="scientific">Amblyomma americanum</name>
    <name type="common">Lone star tick</name>
    <dbReference type="NCBI Taxonomy" id="6943"/>
    <lineage>
        <taxon>Eukaryota</taxon>
        <taxon>Metazoa</taxon>
        <taxon>Ecdysozoa</taxon>
        <taxon>Arthropoda</taxon>
        <taxon>Chelicerata</taxon>
        <taxon>Arachnida</taxon>
        <taxon>Acari</taxon>
        <taxon>Parasitiformes</taxon>
        <taxon>Ixodida</taxon>
        <taxon>Ixodoidea</taxon>
        <taxon>Ixodidae</taxon>
        <taxon>Amblyomminae</taxon>
        <taxon>Amblyomma</taxon>
    </lineage>
</organism>
<dbReference type="SUPFAM" id="SSF49785">
    <property type="entry name" value="Galactose-binding domain-like"/>
    <property type="match status" value="1"/>
</dbReference>
<gene>
    <name evidence="4" type="ORF">V5799_004062</name>
</gene>
<dbReference type="Pfam" id="PF21467">
    <property type="entry name" value="BetaGal_gal-bd"/>
    <property type="match status" value="1"/>
</dbReference>
<dbReference type="AlphaFoldDB" id="A0AAQ4D767"/>
<name>A0AAQ4D767_AMBAM</name>
<dbReference type="GO" id="GO:0005975">
    <property type="term" value="P:carbohydrate metabolic process"/>
    <property type="evidence" value="ECO:0007669"/>
    <property type="project" value="InterPro"/>
</dbReference>
<evidence type="ECO:0000313" key="5">
    <source>
        <dbReference type="Proteomes" id="UP001321473"/>
    </source>
</evidence>
<dbReference type="Proteomes" id="UP001321473">
    <property type="component" value="Unassembled WGS sequence"/>
</dbReference>
<evidence type="ECO:0000259" key="3">
    <source>
        <dbReference type="Pfam" id="PF21467"/>
    </source>
</evidence>
<protein>
    <recommendedName>
        <fullName evidence="3">Beta-galactosidase galactose-binding domain-containing protein</fullName>
    </recommendedName>
</protein>
<dbReference type="InterPro" id="IPR048913">
    <property type="entry name" value="BetaGal_gal-bd"/>
</dbReference>
<sequence>MDDRLLTGWEMRPIDLSGASWLRDSEALAALRREGGSPKNASTGLAVYAANISIPQDGSSYDTFLRLDDFRKGVAFLNGFNLGRYWNPAGPQSTLYVPGVLFRSGVNLLVLLELESTECSSPDSCSVNFLSKPNFDAPVRWPL</sequence>
<accession>A0AAQ4D767</accession>
<dbReference type="InterPro" id="IPR008979">
    <property type="entry name" value="Galactose-bd-like_sf"/>
</dbReference>
<proteinExistence type="predicted"/>
<keyword evidence="2" id="KW-0326">Glycosidase</keyword>
<evidence type="ECO:0000256" key="1">
    <source>
        <dbReference type="ARBA" id="ARBA00022801"/>
    </source>
</evidence>
<dbReference type="InterPro" id="IPR001944">
    <property type="entry name" value="Glycoside_Hdrlase_35"/>
</dbReference>